<dbReference type="InterPro" id="IPR010918">
    <property type="entry name" value="PurM-like_C_dom"/>
</dbReference>
<dbReference type="CDD" id="cd02196">
    <property type="entry name" value="PurM"/>
    <property type="match status" value="1"/>
</dbReference>
<evidence type="ECO:0000256" key="13">
    <source>
        <dbReference type="ARBA" id="ARBA00033093"/>
    </source>
</evidence>
<comment type="subcellular location">
    <subcellularLocation>
        <location evidence="1 15">Cytoplasm</location>
    </subcellularLocation>
</comment>
<evidence type="ECO:0000256" key="15">
    <source>
        <dbReference type="HAMAP-Rule" id="MF_00741"/>
    </source>
</evidence>
<comment type="catalytic activity">
    <reaction evidence="14 15">
        <text>2-formamido-N(1)-(5-O-phospho-beta-D-ribosyl)acetamidine + ATP = 5-amino-1-(5-phospho-beta-D-ribosyl)imidazole + ADP + phosphate + H(+)</text>
        <dbReference type="Rhea" id="RHEA:23032"/>
        <dbReference type="ChEBI" id="CHEBI:15378"/>
        <dbReference type="ChEBI" id="CHEBI:30616"/>
        <dbReference type="ChEBI" id="CHEBI:43474"/>
        <dbReference type="ChEBI" id="CHEBI:137981"/>
        <dbReference type="ChEBI" id="CHEBI:147287"/>
        <dbReference type="ChEBI" id="CHEBI:456216"/>
        <dbReference type="EC" id="6.3.3.1"/>
    </reaction>
</comment>
<evidence type="ECO:0000259" key="17">
    <source>
        <dbReference type="Pfam" id="PF02769"/>
    </source>
</evidence>
<dbReference type="GO" id="GO:0006189">
    <property type="term" value="P:'de novo' IMP biosynthetic process"/>
    <property type="evidence" value="ECO:0007669"/>
    <property type="project" value="UniProtKB-UniRule"/>
</dbReference>
<comment type="pathway">
    <text evidence="2 15">Purine metabolism; IMP biosynthesis via de novo pathway; 5-amino-1-(5-phospho-D-ribosyl)imidazole from N(2)-formyl-N(1)-(5-phospho-D-ribosyl)glycinamide: step 2/2.</text>
</comment>
<dbReference type="PANTHER" id="PTHR10520:SF12">
    <property type="entry name" value="TRIFUNCTIONAL PURINE BIOSYNTHETIC PROTEIN ADENOSINE-3"/>
    <property type="match status" value="1"/>
</dbReference>
<keyword evidence="19" id="KW-1185">Reference proteome</keyword>
<dbReference type="Pfam" id="PF00586">
    <property type="entry name" value="AIRS"/>
    <property type="match status" value="1"/>
</dbReference>
<dbReference type="EC" id="6.3.3.1" evidence="4 15"/>
<dbReference type="GO" id="GO:0046084">
    <property type="term" value="P:adenine biosynthetic process"/>
    <property type="evidence" value="ECO:0007669"/>
    <property type="project" value="TreeGrafter"/>
</dbReference>
<keyword evidence="8 15" id="KW-0547">Nucleotide-binding</keyword>
<evidence type="ECO:0000256" key="11">
    <source>
        <dbReference type="ARBA" id="ARBA00031908"/>
    </source>
</evidence>
<dbReference type="FunFam" id="3.90.650.10:FF:000011">
    <property type="entry name" value="Phosphoribosylformylglycinamidine cyclo-ligase"/>
    <property type="match status" value="1"/>
</dbReference>
<dbReference type="FunFam" id="3.30.1330.10:FF:000001">
    <property type="entry name" value="Phosphoribosylformylglycinamidine cyclo-ligase"/>
    <property type="match status" value="1"/>
</dbReference>
<dbReference type="Proteomes" id="UP000435649">
    <property type="component" value="Unassembled WGS sequence"/>
</dbReference>
<dbReference type="Gene3D" id="3.30.1330.10">
    <property type="entry name" value="PurM-like, N-terminal domain"/>
    <property type="match status" value="1"/>
</dbReference>
<dbReference type="GO" id="GO:0005829">
    <property type="term" value="C:cytosol"/>
    <property type="evidence" value="ECO:0007669"/>
    <property type="project" value="TreeGrafter"/>
</dbReference>
<dbReference type="SUPFAM" id="SSF56042">
    <property type="entry name" value="PurM C-terminal domain-like"/>
    <property type="match status" value="1"/>
</dbReference>
<evidence type="ECO:0000313" key="18">
    <source>
        <dbReference type="EMBL" id="MST97261.1"/>
    </source>
</evidence>
<evidence type="ECO:0000256" key="4">
    <source>
        <dbReference type="ARBA" id="ARBA00013047"/>
    </source>
</evidence>
<name>A0A844G3Q1_9BACT</name>
<comment type="caution">
    <text evidence="18">The sequence shown here is derived from an EMBL/GenBank/DDBJ whole genome shotgun (WGS) entry which is preliminary data.</text>
</comment>
<dbReference type="AlphaFoldDB" id="A0A844G3Q1"/>
<evidence type="ECO:0000256" key="14">
    <source>
        <dbReference type="ARBA" id="ARBA00049057"/>
    </source>
</evidence>
<evidence type="ECO:0000313" key="19">
    <source>
        <dbReference type="Proteomes" id="UP000435649"/>
    </source>
</evidence>
<protein>
    <recommendedName>
        <fullName evidence="5 15">Phosphoribosylformylglycinamidine cyclo-ligase</fullName>
        <ecNumber evidence="4 15">6.3.3.1</ecNumber>
    </recommendedName>
    <alternativeName>
        <fullName evidence="12 15">AIR synthase</fullName>
    </alternativeName>
    <alternativeName>
        <fullName evidence="13 15">AIRS</fullName>
    </alternativeName>
    <alternativeName>
        <fullName evidence="11 15">Phosphoribosyl-aminoimidazole synthetase</fullName>
    </alternativeName>
</protein>
<reference evidence="18 19" key="1">
    <citation type="submission" date="2019-08" db="EMBL/GenBank/DDBJ databases">
        <title>In-depth cultivation of the pig gut microbiome towards novel bacterial diversity and tailored functional studies.</title>
        <authorList>
            <person name="Wylensek D."/>
            <person name="Hitch T.C.A."/>
            <person name="Clavel T."/>
        </authorList>
    </citation>
    <scope>NUCLEOTIDE SEQUENCE [LARGE SCALE GENOMIC DNA]</scope>
    <source>
        <strain evidence="18 19">BBE-744-WT-12</strain>
    </source>
</reference>
<dbReference type="Pfam" id="PF02769">
    <property type="entry name" value="AIRS_C"/>
    <property type="match status" value="1"/>
</dbReference>
<dbReference type="Gene3D" id="3.90.650.10">
    <property type="entry name" value="PurM-like C-terminal domain"/>
    <property type="match status" value="1"/>
</dbReference>
<dbReference type="InterPro" id="IPR004733">
    <property type="entry name" value="PurM_cligase"/>
</dbReference>
<dbReference type="PANTHER" id="PTHR10520">
    <property type="entry name" value="TRIFUNCTIONAL PURINE BIOSYNTHETIC PROTEIN ADENOSINE-3-RELATED"/>
    <property type="match status" value="1"/>
</dbReference>
<dbReference type="NCBIfam" id="TIGR00878">
    <property type="entry name" value="purM"/>
    <property type="match status" value="1"/>
</dbReference>
<organism evidence="18 19">
    <name type="scientific">Victivallis lenta</name>
    <dbReference type="NCBI Taxonomy" id="2606640"/>
    <lineage>
        <taxon>Bacteria</taxon>
        <taxon>Pseudomonadati</taxon>
        <taxon>Lentisphaerota</taxon>
        <taxon>Lentisphaeria</taxon>
        <taxon>Victivallales</taxon>
        <taxon>Victivallaceae</taxon>
        <taxon>Victivallis</taxon>
    </lineage>
</organism>
<evidence type="ECO:0000256" key="7">
    <source>
        <dbReference type="ARBA" id="ARBA00022598"/>
    </source>
</evidence>
<dbReference type="GO" id="GO:0005524">
    <property type="term" value="F:ATP binding"/>
    <property type="evidence" value="ECO:0007669"/>
    <property type="project" value="UniProtKB-KW"/>
</dbReference>
<dbReference type="HAMAP" id="MF_00741">
    <property type="entry name" value="AIRS"/>
    <property type="match status" value="1"/>
</dbReference>
<evidence type="ECO:0000256" key="10">
    <source>
        <dbReference type="ARBA" id="ARBA00022840"/>
    </source>
</evidence>
<dbReference type="EMBL" id="VUNS01000008">
    <property type="protein sequence ID" value="MST97261.1"/>
    <property type="molecule type" value="Genomic_DNA"/>
</dbReference>
<dbReference type="GO" id="GO:0004641">
    <property type="term" value="F:phosphoribosylformylglycinamidine cyclo-ligase activity"/>
    <property type="evidence" value="ECO:0007669"/>
    <property type="project" value="UniProtKB-UniRule"/>
</dbReference>
<keyword evidence="9 15" id="KW-0658">Purine biosynthesis</keyword>
<evidence type="ECO:0000256" key="6">
    <source>
        <dbReference type="ARBA" id="ARBA00022490"/>
    </source>
</evidence>
<comment type="similarity">
    <text evidence="3 15">Belongs to the AIR synthase family.</text>
</comment>
<evidence type="ECO:0000259" key="16">
    <source>
        <dbReference type="Pfam" id="PF00586"/>
    </source>
</evidence>
<gene>
    <name evidence="15" type="primary">purM</name>
    <name evidence="18" type="ORF">FYJ85_09430</name>
</gene>
<dbReference type="InterPro" id="IPR016188">
    <property type="entry name" value="PurM-like_N"/>
</dbReference>
<proteinExistence type="inferred from homology"/>
<evidence type="ECO:0000256" key="3">
    <source>
        <dbReference type="ARBA" id="ARBA00010280"/>
    </source>
</evidence>
<evidence type="ECO:0000256" key="1">
    <source>
        <dbReference type="ARBA" id="ARBA00004496"/>
    </source>
</evidence>
<evidence type="ECO:0000256" key="5">
    <source>
        <dbReference type="ARBA" id="ARBA00020367"/>
    </source>
</evidence>
<sequence>MFSAAWSSAARCRKRSPCLSRSGSPIPASSASGTCNRAVWHVYSRNVKKGFLQYVFFNTSEEIHMSEKVKSDLYKAAGVDIDLATSLLDQVKKKFAEARRPEMLAPVGGFGGLFQLDLSKYKEPVLVASIDGVGTKLMIAMMMEKYDTVGHDIVNHCINDISVQGAEPLYFLDYIGIGKLRSPLYEHVLTGIADACKAANCAVLGGETAEMPGMYGNDFDLVGVITGVVEKSKMITGEKIRPGYVAIGFGSNGLHTNGFSLARNIFFSQCGYTVKTYLEELGETVGEALLKPHICYYPAIRAAQDADLPLHGIAHITGGGLYDNVPRILPDDVSVVFRTDVLPIPPVFKVLVEKGHVDPVEAYRVFNMGVGMVWFVPPKAVDQALEIARGKGFTAGVIGEVVPGHRDVRIH</sequence>
<dbReference type="InterPro" id="IPR036676">
    <property type="entry name" value="PurM-like_C_sf"/>
</dbReference>
<keyword evidence="10 15" id="KW-0067">ATP-binding</keyword>
<feature type="domain" description="PurM-like N-terminal" evidence="16">
    <location>
        <begin position="125"/>
        <end position="229"/>
    </location>
</feature>
<feature type="domain" description="PurM-like C-terminal" evidence="17">
    <location>
        <begin position="241"/>
        <end position="408"/>
    </location>
</feature>
<dbReference type="SUPFAM" id="SSF55326">
    <property type="entry name" value="PurM N-terminal domain-like"/>
    <property type="match status" value="1"/>
</dbReference>
<dbReference type="UniPathway" id="UPA00074">
    <property type="reaction ID" value="UER00129"/>
</dbReference>
<evidence type="ECO:0000256" key="2">
    <source>
        <dbReference type="ARBA" id="ARBA00004686"/>
    </source>
</evidence>
<dbReference type="InterPro" id="IPR036921">
    <property type="entry name" value="PurM-like_N_sf"/>
</dbReference>
<evidence type="ECO:0000256" key="9">
    <source>
        <dbReference type="ARBA" id="ARBA00022755"/>
    </source>
</evidence>
<keyword evidence="6 15" id="KW-0963">Cytoplasm</keyword>
<accession>A0A844G3Q1</accession>
<evidence type="ECO:0000256" key="12">
    <source>
        <dbReference type="ARBA" id="ARBA00032931"/>
    </source>
</evidence>
<keyword evidence="7 15" id="KW-0436">Ligase</keyword>
<evidence type="ECO:0000256" key="8">
    <source>
        <dbReference type="ARBA" id="ARBA00022741"/>
    </source>
</evidence>
<dbReference type="GO" id="GO:0004637">
    <property type="term" value="F:phosphoribosylamine-glycine ligase activity"/>
    <property type="evidence" value="ECO:0007669"/>
    <property type="project" value="TreeGrafter"/>
</dbReference>